<dbReference type="Pfam" id="PF21546">
    <property type="entry name" value="FGGY_C_2"/>
    <property type="match status" value="1"/>
</dbReference>
<dbReference type="Proteomes" id="UP001597108">
    <property type="component" value="Unassembled WGS sequence"/>
</dbReference>
<name>A0ABW3IY90_9RHOB</name>
<dbReference type="EC" id="2.7.1.-" evidence="6"/>
<dbReference type="InterPro" id="IPR043129">
    <property type="entry name" value="ATPase_NBD"/>
</dbReference>
<reference evidence="7" key="1">
    <citation type="journal article" date="2019" name="Int. J. Syst. Evol. Microbiol.">
        <title>The Global Catalogue of Microorganisms (GCM) 10K type strain sequencing project: providing services to taxonomists for standard genome sequencing and annotation.</title>
        <authorList>
            <consortium name="The Broad Institute Genomics Platform"/>
            <consortium name="The Broad Institute Genome Sequencing Center for Infectious Disease"/>
            <person name="Wu L."/>
            <person name="Ma J."/>
        </authorList>
    </citation>
    <scope>NUCLEOTIDE SEQUENCE [LARGE SCALE GENOMIC DNA]</scope>
    <source>
        <strain evidence="7">CCUG 60524</strain>
    </source>
</reference>
<dbReference type="InterPro" id="IPR050406">
    <property type="entry name" value="FGGY_Carb_Kinase"/>
</dbReference>
<dbReference type="EMBL" id="JBHTJT010000060">
    <property type="protein sequence ID" value="MFD0982765.1"/>
    <property type="molecule type" value="Genomic_DNA"/>
</dbReference>
<dbReference type="InterPro" id="IPR018484">
    <property type="entry name" value="FGGY_N"/>
</dbReference>
<proteinExistence type="inferred from homology"/>
<sequence>MAVAVFDVGKTNVKLLVVGTGGEILERCAIANSVVEEGGFRRHDLAGTEAWLFSTLGNLARRHEIEAFVTSAHGSAGVLVGPGDLVRAEPVCPMLDYEQDIPEWLRTRYAEEGGGFEDRGSAILHGALHQARQLLWLERAMPEVLTAATDYLCLPQYWAWRLSGVAAAEITYLAAQSGLWNLTGDRASAIAVNHGWTHFLPPFRKAYESLGPVRPDLAERHGLPGDMRILTGIHDSSANFYGYQAMGFSDFTVLSTGTWIVGMSDGTPFERLDPARGMTCNADPSGRVVGGVLTMGGREFSAITGAESVEVPGSFEAVRQMLATGTMALPTFGADDGLFPGTAGCGRIVGPAPEGDVARKSLAILHCALLSSRCLEALGGSGTVILDGAYIRDPLFAGLVAALNPGVRVFVNARADGVALGAAQLCSHGREPLSEAQPERAEVLDLPDIETYAATWKARAVANCKETT</sequence>
<dbReference type="SUPFAM" id="SSF53067">
    <property type="entry name" value="Actin-like ATPase domain"/>
    <property type="match status" value="1"/>
</dbReference>
<evidence type="ECO:0000313" key="6">
    <source>
        <dbReference type="EMBL" id="MFD0982765.1"/>
    </source>
</evidence>
<dbReference type="GO" id="GO:0016301">
    <property type="term" value="F:kinase activity"/>
    <property type="evidence" value="ECO:0007669"/>
    <property type="project" value="UniProtKB-KW"/>
</dbReference>
<keyword evidence="2 6" id="KW-0808">Transferase</keyword>
<gene>
    <name evidence="6" type="ORF">ACFQ2S_24320</name>
</gene>
<accession>A0ABW3IY90</accession>
<evidence type="ECO:0000256" key="2">
    <source>
        <dbReference type="ARBA" id="ARBA00022679"/>
    </source>
</evidence>
<dbReference type="RefSeq" id="WP_386079206.1">
    <property type="nucleotide sequence ID" value="NZ_JBHTJT010000060.1"/>
</dbReference>
<evidence type="ECO:0000259" key="5">
    <source>
        <dbReference type="Pfam" id="PF21546"/>
    </source>
</evidence>
<keyword evidence="7" id="KW-1185">Reference proteome</keyword>
<evidence type="ECO:0000256" key="1">
    <source>
        <dbReference type="ARBA" id="ARBA00009156"/>
    </source>
</evidence>
<evidence type="ECO:0000259" key="4">
    <source>
        <dbReference type="Pfam" id="PF00370"/>
    </source>
</evidence>
<evidence type="ECO:0000256" key="3">
    <source>
        <dbReference type="ARBA" id="ARBA00022777"/>
    </source>
</evidence>
<dbReference type="InterPro" id="IPR049382">
    <property type="entry name" value="FGGY_C_2"/>
</dbReference>
<comment type="caution">
    <text evidence="6">The sequence shown here is derived from an EMBL/GenBank/DDBJ whole genome shotgun (WGS) entry which is preliminary data.</text>
</comment>
<dbReference type="Pfam" id="PF00370">
    <property type="entry name" value="FGGY_N"/>
    <property type="match status" value="1"/>
</dbReference>
<dbReference type="PANTHER" id="PTHR43095">
    <property type="entry name" value="SUGAR KINASE"/>
    <property type="match status" value="1"/>
</dbReference>
<dbReference type="CDD" id="cd07772">
    <property type="entry name" value="ASKHA_NBD_FGGY_NaCK-like"/>
    <property type="match status" value="1"/>
</dbReference>
<comment type="similarity">
    <text evidence="1">Belongs to the FGGY kinase family.</text>
</comment>
<organism evidence="6 7">
    <name type="scientific">Tropicimonas aquimaris</name>
    <dbReference type="NCBI Taxonomy" id="914152"/>
    <lineage>
        <taxon>Bacteria</taxon>
        <taxon>Pseudomonadati</taxon>
        <taxon>Pseudomonadota</taxon>
        <taxon>Alphaproteobacteria</taxon>
        <taxon>Rhodobacterales</taxon>
        <taxon>Roseobacteraceae</taxon>
        <taxon>Tropicimonas</taxon>
    </lineage>
</organism>
<feature type="domain" description="Carbohydrate kinase FGGY N-terminal" evidence="4">
    <location>
        <begin position="128"/>
        <end position="238"/>
    </location>
</feature>
<evidence type="ECO:0000313" key="7">
    <source>
        <dbReference type="Proteomes" id="UP001597108"/>
    </source>
</evidence>
<feature type="domain" description="Carbohydrate kinase FGGY C-terminal" evidence="5">
    <location>
        <begin position="250"/>
        <end position="429"/>
    </location>
</feature>
<dbReference type="Gene3D" id="3.30.420.40">
    <property type="match status" value="2"/>
</dbReference>
<keyword evidence="3 6" id="KW-0418">Kinase</keyword>
<protein>
    <submittedName>
        <fullName evidence="6">FGGY-family carbohydrate kinase</fullName>
        <ecNumber evidence="6">2.7.1.-</ecNumber>
    </submittedName>
</protein>